<dbReference type="RefSeq" id="WP_130109614.1">
    <property type="nucleotide sequence ID" value="NZ_CP035806.1"/>
</dbReference>
<dbReference type="KEGG" id="ltr:EVS81_06175"/>
<sequence length="369" mass="41595">MENPDRTPLTERSDGFNYGYAMNCACGEVSVLSAEDYFAEADGAHMKCSHCGANIHFGIAVAALRDPNDPALDDDAVARFAWYHTSTEADWPSTDYARRFVEDMEQADHHPMNRDHYVSFHTTKALHLGTYETAIENMLRRMHDEHDGGEQFYLYRVAIRILPGRINSGYRDENHDDAAQLTTAELDRDDLDAVRYLNVHEATGVLSLAVRPNVIAAVQRTALPLHEIALPPVPQLLDRDIETLVQAKDEMEQAQAKIESIPHSRRRMMHFGVYDDPDGLAKKAGDLEHRYFELWNLLEDRLAESYLPGVSKSIRRDFNEAMASWKSANPTVDADGFVARYRTMAALLEKSPEVISHVAAQPSRSLLSP</sequence>
<dbReference type="Proteomes" id="UP000289260">
    <property type="component" value="Chromosome"/>
</dbReference>
<proteinExistence type="predicted"/>
<name>A0A4P6KDM0_9MICO</name>
<accession>A0A4P6KDM0</accession>
<gene>
    <name evidence="1" type="ORF">EVS81_06175</name>
</gene>
<keyword evidence="2" id="KW-1185">Reference proteome</keyword>
<evidence type="ECO:0000313" key="1">
    <source>
        <dbReference type="EMBL" id="QBE48476.1"/>
    </source>
</evidence>
<reference evidence="1 2" key="1">
    <citation type="submission" date="2019-02" db="EMBL/GenBank/DDBJ databases">
        <authorList>
            <person name="Sun L."/>
            <person name="Pan D."/>
            <person name="Wu X."/>
        </authorList>
    </citation>
    <scope>NUCLEOTIDE SEQUENCE [LARGE SCALE GENOMIC DNA]</scope>
    <source>
        <strain evidence="1 2">JW-1</strain>
    </source>
</reference>
<dbReference type="OrthoDB" id="5538531at2"/>
<evidence type="ECO:0000313" key="2">
    <source>
        <dbReference type="Proteomes" id="UP000289260"/>
    </source>
</evidence>
<dbReference type="AlphaFoldDB" id="A0A4P6KDM0"/>
<dbReference type="EMBL" id="CP035806">
    <property type="protein sequence ID" value="QBE48476.1"/>
    <property type="molecule type" value="Genomic_DNA"/>
</dbReference>
<organism evidence="1 2">
    <name type="scientific">Leucobacter triazinivorans</name>
    <dbReference type="NCBI Taxonomy" id="1784719"/>
    <lineage>
        <taxon>Bacteria</taxon>
        <taxon>Bacillati</taxon>
        <taxon>Actinomycetota</taxon>
        <taxon>Actinomycetes</taxon>
        <taxon>Micrococcales</taxon>
        <taxon>Microbacteriaceae</taxon>
        <taxon>Leucobacter</taxon>
    </lineage>
</organism>
<protein>
    <submittedName>
        <fullName evidence="1">Uncharacterized protein</fullName>
    </submittedName>
</protein>